<dbReference type="OrthoDB" id="5378435at2759"/>
<organism evidence="2 3">
    <name type="scientific">Patellaria atrata CBS 101060</name>
    <dbReference type="NCBI Taxonomy" id="1346257"/>
    <lineage>
        <taxon>Eukaryota</taxon>
        <taxon>Fungi</taxon>
        <taxon>Dikarya</taxon>
        <taxon>Ascomycota</taxon>
        <taxon>Pezizomycotina</taxon>
        <taxon>Dothideomycetes</taxon>
        <taxon>Dothideomycetes incertae sedis</taxon>
        <taxon>Patellariales</taxon>
        <taxon>Patellariaceae</taxon>
        <taxon>Patellaria</taxon>
    </lineage>
</organism>
<reference evidence="2" key="1">
    <citation type="journal article" date="2020" name="Stud. Mycol.">
        <title>101 Dothideomycetes genomes: a test case for predicting lifestyles and emergence of pathogens.</title>
        <authorList>
            <person name="Haridas S."/>
            <person name="Albert R."/>
            <person name="Binder M."/>
            <person name="Bloem J."/>
            <person name="Labutti K."/>
            <person name="Salamov A."/>
            <person name="Andreopoulos B."/>
            <person name="Baker S."/>
            <person name="Barry K."/>
            <person name="Bills G."/>
            <person name="Bluhm B."/>
            <person name="Cannon C."/>
            <person name="Castanera R."/>
            <person name="Culley D."/>
            <person name="Daum C."/>
            <person name="Ezra D."/>
            <person name="Gonzalez J."/>
            <person name="Henrissat B."/>
            <person name="Kuo A."/>
            <person name="Liang C."/>
            <person name="Lipzen A."/>
            <person name="Lutzoni F."/>
            <person name="Magnuson J."/>
            <person name="Mondo S."/>
            <person name="Nolan M."/>
            <person name="Ohm R."/>
            <person name="Pangilinan J."/>
            <person name="Park H.-J."/>
            <person name="Ramirez L."/>
            <person name="Alfaro M."/>
            <person name="Sun H."/>
            <person name="Tritt A."/>
            <person name="Yoshinaga Y."/>
            <person name="Zwiers L.-H."/>
            <person name="Turgeon B."/>
            <person name="Goodwin S."/>
            <person name="Spatafora J."/>
            <person name="Crous P."/>
            <person name="Grigoriev I."/>
        </authorList>
    </citation>
    <scope>NUCLEOTIDE SEQUENCE</scope>
    <source>
        <strain evidence="2">CBS 101060</strain>
    </source>
</reference>
<sequence length="379" mass="42348">MTVFPNHDDYESVLSDVSRRMASSQLSRRHSRSSNGNSTPGRNMARIEKPRSTHGSPHGVERRRTTSNVKAYATLDDHFNMMFGSTDEQHTSDGFTGRVAATRPLSWHPSSSNLSTQPQFTSSSGRYHDGRSSEYFQSTATFAHDLPSGVPMMDQSNTNANFTPYDTLTNAFPHLPARTWNGSIDQPTDYFGISPYNSMQYPQPLPLHHMQLDFNPRTSSVHAQSEYLPIQHPRTPADEVPPTIDHKDAKESGPVLIGMGLYDPPEPYQPLLALGLQEPQGKGLKLEEPFQPPEQDDDEEDEGVVSSDDAESEDEEPPAPKMAEKGLPIRYDTEIHTNLSGHSFFFEDDDEAYPNEVVYGQWMHPVPSAQVAGARYGWI</sequence>
<evidence type="ECO:0000313" key="3">
    <source>
        <dbReference type="Proteomes" id="UP000799429"/>
    </source>
</evidence>
<feature type="region of interest" description="Disordered" evidence="1">
    <location>
        <begin position="104"/>
        <end position="131"/>
    </location>
</feature>
<feature type="compositionally biased region" description="Polar residues" evidence="1">
    <location>
        <begin position="108"/>
        <end position="125"/>
    </location>
</feature>
<dbReference type="Proteomes" id="UP000799429">
    <property type="component" value="Unassembled WGS sequence"/>
</dbReference>
<feature type="region of interest" description="Disordered" evidence="1">
    <location>
        <begin position="283"/>
        <end position="327"/>
    </location>
</feature>
<comment type="caution">
    <text evidence="2">The sequence shown here is derived from an EMBL/GenBank/DDBJ whole genome shotgun (WGS) entry which is preliminary data.</text>
</comment>
<evidence type="ECO:0000256" key="1">
    <source>
        <dbReference type="SAM" id="MobiDB-lite"/>
    </source>
</evidence>
<feature type="region of interest" description="Disordered" evidence="1">
    <location>
        <begin position="18"/>
        <end position="68"/>
    </location>
</feature>
<feature type="compositionally biased region" description="Acidic residues" evidence="1">
    <location>
        <begin position="294"/>
        <end position="317"/>
    </location>
</feature>
<keyword evidence="3" id="KW-1185">Reference proteome</keyword>
<gene>
    <name evidence="2" type="ORF">M501DRAFT_988930</name>
</gene>
<feature type="region of interest" description="Disordered" evidence="1">
    <location>
        <begin position="232"/>
        <end position="252"/>
    </location>
</feature>
<dbReference type="AlphaFoldDB" id="A0A9P4S529"/>
<dbReference type="EMBL" id="MU006109">
    <property type="protein sequence ID" value="KAF2835402.1"/>
    <property type="molecule type" value="Genomic_DNA"/>
</dbReference>
<protein>
    <submittedName>
        <fullName evidence="2">Uncharacterized protein</fullName>
    </submittedName>
</protein>
<accession>A0A9P4S529</accession>
<name>A0A9P4S529_9PEZI</name>
<proteinExistence type="predicted"/>
<evidence type="ECO:0000313" key="2">
    <source>
        <dbReference type="EMBL" id="KAF2835402.1"/>
    </source>
</evidence>